<dbReference type="STRING" id="1798384.A3D03_06115"/>
<comment type="caution">
    <text evidence="12">The sequence shown here is derived from an EMBL/GenBank/DDBJ whole genome shotgun (WGS) entry which is preliminary data.</text>
</comment>
<dbReference type="Pfam" id="PF00589">
    <property type="entry name" value="Phage_integrase"/>
    <property type="match status" value="1"/>
</dbReference>
<dbReference type="InterPro" id="IPR044068">
    <property type="entry name" value="CB"/>
</dbReference>
<evidence type="ECO:0000256" key="2">
    <source>
        <dbReference type="ARBA" id="ARBA00022490"/>
    </source>
</evidence>
<dbReference type="InterPro" id="IPR050090">
    <property type="entry name" value="Tyrosine_recombinase_XerCD"/>
</dbReference>
<dbReference type="Pfam" id="PF02899">
    <property type="entry name" value="Phage_int_SAM_1"/>
    <property type="match status" value="1"/>
</dbReference>
<dbReference type="Gene3D" id="1.10.150.130">
    <property type="match status" value="1"/>
</dbReference>
<dbReference type="GO" id="GO:0015074">
    <property type="term" value="P:DNA integration"/>
    <property type="evidence" value="ECO:0007669"/>
    <property type="project" value="UniProtKB-KW"/>
</dbReference>
<evidence type="ECO:0000313" key="13">
    <source>
        <dbReference type="Proteomes" id="UP000177092"/>
    </source>
</evidence>
<organism evidence="12 13">
    <name type="scientific">Candidatus Gottesmanbacteria bacterium RIFCSPHIGHO2_02_FULL_40_13</name>
    <dbReference type="NCBI Taxonomy" id="1798384"/>
    <lineage>
        <taxon>Bacteria</taxon>
        <taxon>Candidatus Gottesmaniibacteriota</taxon>
    </lineage>
</organism>
<feature type="domain" description="Core-binding (CB)" evidence="11">
    <location>
        <begin position="1"/>
        <end position="95"/>
    </location>
</feature>
<keyword evidence="2" id="KW-0963">Cytoplasm</keyword>
<dbReference type="EMBL" id="MFJN01000048">
    <property type="protein sequence ID" value="OGG20392.1"/>
    <property type="molecule type" value="Genomic_DNA"/>
</dbReference>
<evidence type="ECO:0000256" key="3">
    <source>
        <dbReference type="ARBA" id="ARBA00022618"/>
    </source>
</evidence>
<keyword evidence="6 9" id="KW-0238">DNA-binding</keyword>
<evidence type="ECO:0000259" key="10">
    <source>
        <dbReference type="PROSITE" id="PS51898"/>
    </source>
</evidence>
<dbReference type="GO" id="GO:0007059">
    <property type="term" value="P:chromosome segregation"/>
    <property type="evidence" value="ECO:0007669"/>
    <property type="project" value="UniProtKB-KW"/>
</dbReference>
<gene>
    <name evidence="12" type="ORF">A3D03_06115</name>
</gene>
<sequence>MELKSAIEDFLEYLEIEKNSSKLTIRNYRHYLTRFLSFCQKSNPHNIKCDDITMDLIRGFRLYLSRLSDKNRLTLKKITQNYHLIALRALLRYLIKKDIKTLAPEKIDLAKAEARSLKFLNREQVDRLMNMPIVSTRNGLRDKAILEMLFSTGLRVSELVRLNRDTIDLSSQEFGVVGKGQKIRVVFLSEAAAVWIKKYLSQRNDNYPPLFIRYGGKKEEITTGGEKLRLNVRSVQRIVAKYARKARLPVAITPHGLRHSFATDLLSNGADLRAIQEMLGHKNISTTQVYTHVTNPQLKNIHQKFHHR</sequence>
<keyword evidence="7" id="KW-0233">DNA recombination</keyword>
<name>A0A1F6A7D3_9BACT</name>
<dbReference type="InterPro" id="IPR004107">
    <property type="entry name" value="Integrase_SAM-like_N"/>
</dbReference>
<dbReference type="PANTHER" id="PTHR30349">
    <property type="entry name" value="PHAGE INTEGRASE-RELATED"/>
    <property type="match status" value="1"/>
</dbReference>
<dbReference type="PANTHER" id="PTHR30349:SF77">
    <property type="entry name" value="TYROSINE RECOMBINASE XERC"/>
    <property type="match status" value="1"/>
</dbReference>
<proteinExistence type="predicted"/>
<evidence type="ECO:0000256" key="9">
    <source>
        <dbReference type="PROSITE-ProRule" id="PRU01248"/>
    </source>
</evidence>
<evidence type="ECO:0000313" key="12">
    <source>
        <dbReference type="EMBL" id="OGG20392.1"/>
    </source>
</evidence>
<dbReference type="Gene3D" id="1.10.443.10">
    <property type="entry name" value="Intergrase catalytic core"/>
    <property type="match status" value="1"/>
</dbReference>
<dbReference type="GO" id="GO:0005737">
    <property type="term" value="C:cytoplasm"/>
    <property type="evidence" value="ECO:0007669"/>
    <property type="project" value="UniProtKB-SubCell"/>
</dbReference>
<comment type="subcellular location">
    <subcellularLocation>
        <location evidence="1">Cytoplasm</location>
    </subcellularLocation>
</comment>
<dbReference type="GO" id="GO:0051301">
    <property type="term" value="P:cell division"/>
    <property type="evidence" value="ECO:0007669"/>
    <property type="project" value="UniProtKB-KW"/>
</dbReference>
<keyword evidence="4" id="KW-0159">Chromosome partition</keyword>
<dbReference type="SUPFAM" id="SSF47823">
    <property type="entry name" value="lambda integrase-like, N-terminal domain"/>
    <property type="match status" value="1"/>
</dbReference>
<reference evidence="12 13" key="1">
    <citation type="journal article" date="2016" name="Nat. Commun.">
        <title>Thousands of microbial genomes shed light on interconnected biogeochemical processes in an aquifer system.</title>
        <authorList>
            <person name="Anantharaman K."/>
            <person name="Brown C.T."/>
            <person name="Hug L.A."/>
            <person name="Sharon I."/>
            <person name="Castelle C.J."/>
            <person name="Probst A.J."/>
            <person name="Thomas B.C."/>
            <person name="Singh A."/>
            <person name="Wilkins M.J."/>
            <person name="Karaoz U."/>
            <person name="Brodie E.L."/>
            <person name="Williams K.H."/>
            <person name="Hubbard S.S."/>
            <person name="Banfield J.F."/>
        </authorList>
    </citation>
    <scope>NUCLEOTIDE SEQUENCE [LARGE SCALE GENOMIC DNA]</scope>
</reference>
<evidence type="ECO:0000256" key="7">
    <source>
        <dbReference type="ARBA" id="ARBA00023172"/>
    </source>
</evidence>
<dbReference type="SUPFAM" id="SSF56349">
    <property type="entry name" value="DNA breaking-rejoining enzymes"/>
    <property type="match status" value="1"/>
</dbReference>
<keyword evidence="5" id="KW-0229">DNA integration</keyword>
<dbReference type="Proteomes" id="UP000177092">
    <property type="component" value="Unassembled WGS sequence"/>
</dbReference>
<evidence type="ECO:0000256" key="8">
    <source>
        <dbReference type="ARBA" id="ARBA00023306"/>
    </source>
</evidence>
<dbReference type="CDD" id="cd00798">
    <property type="entry name" value="INT_XerDC_C"/>
    <property type="match status" value="1"/>
</dbReference>
<dbReference type="GO" id="GO:0006310">
    <property type="term" value="P:DNA recombination"/>
    <property type="evidence" value="ECO:0007669"/>
    <property type="project" value="UniProtKB-KW"/>
</dbReference>
<keyword evidence="3" id="KW-0132">Cell division</keyword>
<dbReference type="NCBIfam" id="NF040815">
    <property type="entry name" value="recomb_XerA_Arch"/>
    <property type="match status" value="1"/>
</dbReference>
<dbReference type="PROSITE" id="PS51898">
    <property type="entry name" value="TYR_RECOMBINASE"/>
    <property type="match status" value="1"/>
</dbReference>
<keyword evidence="8" id="KW-0131">Cell cycle</keyword>
<evidence type="ECO:0000256" key="1">
    <source>
        <dbReference type="ARBA" id="ARBA00004496"/>
    </source>
</evidence>
<evidence type="ECO:0000259" key="11">
    <source>
        <dbReference type="PROSITE" id="PS51900"/>
    </source>
</evidence>
<evidence type="ECO:0000256" key="5">
    <source>
        <dbReference type="ARBA" id="ARBA00022908"/>
    </source>
</evidence>
<dbReference type="InterPro" id="IPR013762">
    <property type="entry name" value="Integrase-like_cat_sf"/>
</dbReference>
<dbReference type="AlphaFoldDB" id="A0A1F6A7D3"/>
<feature type="domain" description="Tyr recombinase" evidence="10">
    <location>
        <begin position="115"/>
        <end position="303"/>
    </location>
</feature>
<dbReference type="PROSITE" id="PS51900">
    <property type="entry name" value="CB"/>
    <property type="match status" value="1"/>
</dbReference>
<accession>A0A1F6A7D3</accession>
<evidence type="ECO:0000256" key="6">
    <source>
        <dbReference type="ARBA" id="ARBA00023125"/>
    </source>
</evidence>
<dbReference type="InterPro" id="IPR010998">
    <property type="entry name" value="Integrase_recombinase_N"/>
</dbReference>
<protein>
    <recommendedName>
        <fullName evidence="14">Tyrosine recombinase XerC</fullName>
    </recommendedName>
</protein>
<evidence type="ECO:0000256" key="4">
    <source>
        <dbReference type="ARBA" id="ARBA00022829"/>
    </source>
</evidence>
<evidence type="ECO:0008006" key="14">
    <source>
        <dbReference type="Google" id="ProtNLM"/>
    </source>
</evidence>
<dbReference type="GO" id="GO:0003677">
    <property type="term" value="F:DNA binding"/>
    <property type="evidence" value="ECO:0007669"/>
    <property type="project" value="UniProtKB-UniRule"/>
</dbReference>
<dbReference type="InterPro" id="IPR002104">
    <property type="entry name" value="Integrase_catalytic"/>
</dbReference>
<dbReference type="InterPro" id="IPR011010">
    <property type="entry name" value="DNA_brk_join_enz"/>
</dbReference>